<keyword evidence="1" id="KW-0472">Membrane</keyword>
<keyword evidence="3" id="KW-1185">Reference proteome</keyword>
<reference evidence="2 3" key="1">
    <citation type="submission" date="2014-09" db="EMBL/GenBank/DDBJ databases">
        <authorList>
            <person name="Hornung B.V."/>
        </authorList>
    </citation>
    <scope>NUCLEOTIDE SEQUENCE [LARGE SCALE GENOMIC DNA]</scope>
    <source>
        <strain evidence="2 3">FRIFI</strain>
    </source>
</reference>
<feature type="transmembrane region" description="Helical" evidence="1">
    <location>
        <begin position="131"/>
        <end position="149"/>
    </location>
</feature>
<evidence type="ECO:0000313" key="2">
    <source>
        <dbReference type="EMBL" id="CEI73355.1"/>
    </source>
</evidence>
<dbReference type="AlphaFoldDB" id="A0A2P2BSJ2"/>
<gene>
    <name evidence="2" type="ORF">FRIFI_1824</name>
</gene>
<sequence length="209" mass="23886">MKLTNQNTIFCTKCGDKNNSISLYCSNCGSEFIRTKAEYTRGKSVSINNIAKYSDISDIDIDDIEKFVFKNTHYYNEKFNKIKTTGSKITWNWAAFFLNIYWMLYRKMYLQAGAIFLGSILIAQIPYLGAILSFGLSIAIGMYSNALYLNHIQRKLTEVQHLDYEMKESMIIKKGGTNIVIPLIAVGICIVIAFIIIMLFGIAFKSMFY</sequence>
<dbReference type="RefSeq" id="WP_166505679.1">
    <property type="nucleotide sequence ID" value="NZ_LN650648.1"/>
</dbReference>
<feature type="transmembrane region" description="Helical" evidence="1">
    <location>
        <begin position="179"/>
        <end position="204"/>
    </location>
</feature>
<dbReference type="InterPro" id="IPR024399">
    <property type="entry name" value="DUF2628"/>
</dbReference>
<dbReference type="Proteomes" id="UP000245695">
    <property type="component" value="Chromosome 1"/>
</dbReference>
<evidence type="ECO:0000313" key="3">
    <source>
        <dbReference type="Proteomes" id="UP000245695"/>
    </source>
</evidence>
<protein>
    <recommendedName>
        <fullName evidence="4">DUF2628 domain-containing protein</fullName>
    </recommendedName>
</protein>
<keyword evidence="1" id="KW-1133">Transmembrane helix</keyword>
<dbReference type="Pfam" id="PF10947">
    <property type="entry name" value="DUF2628"/>
    <property type="match status" value="1"/>
</dbReference>
<dbReference type="KEGG" id="rhom:FRIFI_1824"/>
<evidence type="ECO:0008006" key="4">
    <source>
        <dbReference type="Google" id="ProtNLM"/>
    </source>
</evidence>
<proteinExistence type="predicted"/>
<dbReference type="EMBL" id="LN650648">
    <property type="protein sequence ID" value="CEI73355.1"/>
    <property type="molecule type" value="Genomic_DNA"/>
</dbReference>
<evidence type="ECO:0000256" key="1">
    <source>
        <dbReference type="SAM" id="Phobius"/>
    </source>
</evidence>
<name>A0A2P2BSJ2_9FIRM</name>
<organism evidence="2 3">
    <name type="scientific">Romboutsia hominis</name>
    <dbReference type="NCBI Taxonomy" id="1507512"/>
    <lineage>
        <taxon>Bacteria</taxon>
        <taxon>Bacillati</taxon>
        <taxon>Bacillota</taxon>
        <taxon>Clostridia</taxon>
        <taxon>Peptostreptococcales</taxon>
        <taxon>Peptostreptococcaceae</taxon>
        <taxon>Romboutsia</taxon>
    </lineage>
</organism>
<keyword evidence="1" id="KW-0812">Transmembrane</keyword>
<accession>A0A2P2BSJ2</accession>